<gene>
    <name evidence="2" type="ORF">ACFPZP_00110</name>
</gene>
<dbReference type="Proteomes" id="UP001596169">
    <property type="component" value="Unassembled WGS sequence"/>
</dbReference>
<feature type="region of interest" description="Disordered" evidence="1">
    <location>
        <begin position="45"/>
        <end position="76"/>
    </location>
</feature>
<reference evidence="3" key="1">
    <citation type="journal article" date="2019" name="Int. J. Syst. Evol. Microbiol.">
        <title>The Global Catalogue of Microorganisms (GCM) 10K type strain sequencing project: providing services to taxonomists for standard genome sequencing and annotation.</title>
        <authorList>
            <consortium name="The Broad Institute Genomics Platform"/>
            <consortium name="The Broad Institute Genome Sequencing Center for Infectious Disease"/>
            <person name="Wu L."/>
            <person name="Ma J."/>
        </authorList>
    </citation>
    <scope>NUCLEOTIDE SEQUENCE [LARGE SCALE GENOMIC DNA]</scope>
    <source>
        <strain evidence="3">JCM30009</strain>
    </source>
</reference>
<accession>A0ABW1PU76</accession>
<evidence type="ECO:0000256" key="1">
    <source>
        <dbReference type="SAM" id="MobiDB-lite"/>
    </source>
</evidence>
<evidence type="ECO:0000313" key="3">
    <source>
        <dbReference type="Proteomes" id="UP001596169"/>
    </source>
</evidence>
<sequence length="97" mass="10197">MKVNAKRIRADIVAKDANGNYHVFEVKNGKGRLTRGQKSAGVYDKGAANTNDGLGGGGISPSKGTKGQLEFSTNGPNGITVDGNGNIVDATFWLLRY</sequence>
<dbReference type="RefSeq" id="WP_378108783.1">
    <property type="nucleotide sequence ID" value="NZ_JBHSRG010000001.1"/>
</dbReference>
<proteinExistence type="predicted"/>
<comment type="caution">
    <text evidence="2">The sequence shown here is derived from an EMBL/GenBank/DDBJ whole genome shotgun (WGS) entry which is preliminary data.</text>
</comment>
<name>A0ABW1PU76_9ENTR</name>
<protein>
    <submittedName>
        <fullName evidence="2">Uncharacterized protein</fullName>
    </submittedName>
</protein>
<keyword evidence="3" id="KW-1185">Reference proteome</keyword>
<organism evidence="2 3">
    <name type="scientific">Citrobacter bitternis</name>
    <dbReference type="NCBI Taxonomy" id="1585982"/>
    <lineage>
        <taxon>Bacteria</taxon>
        <taxon>Pseudomonadati</taxon>
        <taxon>Pseudomonadota</taxon>
        <taxon>Gammaproteobacteria</taxon>
        <taxon>Enterobacterales</taxon>
        <taxon>Enterobacteriaceae</taxon>
        <taxon>Citrobacter</taxon>
    </lineage>
</organism>
<evidence type="ECO:0000313" key="2">
    <source>
        <dbReference type="EMBL" id="MFC6119472.1"/>
    </source>
</evidence>
<dbReference type="EMBL" id="JBHSRG010000001">
    <property type="protein sequence ID" value="MFC6119472.1"/>
    <property type="molecule type" value="Genomic_DNA"/>
</dbReference>